<dbReference type="AlphaFoldDB" id="A0A917VBP3"/>
<evidence type="ECO:0000256" key="1">
    <source>
        <dbReference type="ARBA" id="ARBA00000073"/>
    </source>
</evidence>
<dbReference type="InterPro" id="IPR050188">
    <property type="entry name" value="RluA_PseudoU_synthase"/>
</dbReference>
<dbReference type="GO" id="GO:0009982">
    <property type="term" value="F:pseudouridine synthase activity"/>
    <property type="evidence" value="ECO:0007669"/>
    <property type="project" value="InterPro"/>
</dbReference>
<dbReference type="GO" id="GO:0140098">
    <property type="term" value="F:catalytic activity, acting on RNA"/>
    <property type="evidence" value="ECO:0007669"/>
    <property type="project" value="UniProtKB-ARBA"/>
</dbReference>
<keyword evidence="7" id="KW-1185">Reference proteome</keyword>
<dbReference type="CDD" id="cd02869">
    <property type="entry name" value="PseudoU_synth_RluA_like"/>
    <property type="match status" value="1"/>
</dbReference>
<proteinExistence type="inferred from homology"/>
<gene>
    <name evidence="6" type="ORF">GCM10011591_33080</name>
</gene>
<evidence type="ECO:0000256" key="3">
    <source>
        <dbReference type="ARBA" id="ARBA00031870"/>
    </source>
</evidence>
<accession>A0A917VBP3</accession>
<feature type="domain" description="Pseudouridine synthase RsuA/RluA-like" evidence="5">
    <location>
        <begin position="23"/>
        <end position="185"/>
    </location>
</feature>
<dbReference type="PANTHER" id="PTHR21600:SF87">
    <property type="entry name" value="RNA PSEUDOURIDYLATE SYNTHASE DOMAIN-CONTAINING PROTEIN 1"/>
    <property type="match status" value="1"/>
</dbReference>
<dbReference type="InterPro" id="IPR006145">
    <property type="entry name" value="PsdUridine_synth_RsuA/RluA"/>
</dbReference>
<dbReference type="SUPFAM" id="SSF55120">
    <property type="entry name" value="Pseudouridine synthase"/>
    <property type="match status" value="1"/>
</dbReference>
<evidence type="ECO:0000259" key="5">
    <source>
        <dbReference type="Pfam" id="PF00849"/>
    </source>
</evidence>
<dbReference type="GO" id="GO:0000455">
    <property type="term" value="P:enzyme-directed rRNA pseudouridine synthesis"/>
    <property type="evidence" value="ECO:0007669"/>
    <property type="project" value="TreeGrafter"/>
</dbReference>
<evidence type="ECO:0000313" key="7">
    <source>
        <dbReference type="Proteomes" id="UP000612956"/>
    </source>
</evidence>
<reference evidence="6" key="1">
    <citation type="journal article" date="2014" name="Int. J. Syst. Evol. Microbiol.">
        <title>Complete genome sequence of Corynebacterium casei LMG S-19264T (=DSM 44701T), isolated from a smear-ripened cheese.</title>
        <authorList>
            <consortium name="US DOE Joint Genome Institute (JGI-PGF)"/>
            <person name="Walter F."/>
            <person name="Albersmeier A."/>
            <person name="Kalinowski J."/>
            <person name="Ruckert C."/>
        </authorList>
    </citation>
    <scope>NUCLEOTIDE SEQUENCE</scope>
    <source>
        <strain evidence="6">CGMCC 4.7278</strain>
    </source>
</reference>
<dbReference type="GO" id="GO:0003723">
    <property type="term" value="F:RNA binding"/>
    <property type="evidence" value="ECO:0007669"/>
    <property type="project" value="InterPro"/>
</dbReference>
<dbReference type="InterPro" id="IPR020103">
    <property type="entry name" value="PsdUridine_synth_cat_dom_sf"/>
</dbReference>
<dbReference type="Pfam" id="PF00849">
    <property type="entry name" value="PseudoU_synth_2"/>
    <property type="match status" value="1"/>
</dbReference>
<dbReference type="PANTHER" id="PTHR21600">
    <property type="entry name" value="MITOCHONDRIAL RNA PSEUDOURIDINE SYNTHASE"/>
    <property type="match status" value="1"/>
</dbReference>
<evidence type="ECO:0000256" key="4">
    <source>
        <dbReference type="ARBA" id="ARBA00033164"/>
    </source>
</evidence>
<organism evidence="6 7">
    <name type="scientific">Nocardia camponoti</name>
    <dbReference type="NCBI Taxonomy" id="1616106"/>
    <lineage>
        <taxon>Bacteria</taxon>
        <taxon>Bacillati</taxon>
        <taxon>Actinomycetota</taxon>
        <taxon>Actinomycetes</taxon>
        <taxon>Mycobacteriales</taxon>
        <taxon>Nocardiaceae</taxon>
        <taxon>Nocardia</taxon>
    </lineage>
</organism>
<dbReference type="InterPro" id="IPR006224">
    <property type="entry name" value="PsdUridine_synth_RluA-like_CS"/>
</dbReference>
<dbReference type="PROSITE" id="PS01129">
    <property type="entry name" value="PSI_RLU"/>
    <property type="match status" value="1"/>
</dbReference>
<reference evidence="6" key="2">
    <citation type="submission" date="2020-09" db="EMBL/GenBank/DDBJ databases">
        <authorList>
            <person name="Sun Q."/>
            <person name="Zhou Y."/>
        </authorList>
    </citation>
    <scope>NUCLEOTIDE SEQUENCE</scope>
    <source>
        <strain evidence="6">CGMCC 4.7278</strain>
    </source>
</reference>
<comment type="catalytic activity">
    <reaction evidence="1">
        <text>a uridine in RNA = a pseudouridine in RNA</text>
        <dbReference type="Rhea" id="RHEA:48348"/>
        <dbReference type="Rhea" id="RHEA-COMP:12068"/>
        <dbReference type="Rhea" id="RHEA-COMP:12069"/>
        <dbReference type="ChEBI" id="CHEBI:65314"/>
        <dbReference type="ChEBI" id="CHEBI:65315"/>
    </reaction>
</comment>
<protein>
    <recommendedName>
        <fullName evidence="3">RNA pseudouridylate synthase</fullName>
    </recommendedName>
    <alternativeName>
        <fullName evidence="4">RNA-uridine isomerase</fullName>
    </alternativeName>
</protein>
<dbReference type="Gene3D" id="3.30.2350.10">
    <property type="entry name" value="Pseudouridine synthase"/>
    <property type="match status" value="1"/>
</dbReference>
<comment type="caution">
    <text evidence="6">The sequence shown here is derived from an EMBL/GenBank/DDBJ whole genome shotgun (WGS) entry which is preliminary data.</text>
</comment>
<evidence type="ECO:0000313" key="6">
    <source>
        <dbReference type="EMBL" id="GGK58236.1"/>
    </source>
</evidence>
<comment type="similarity">
    <text evidence="2">Belongs to the pseudouridine synthase RluA family.</text>
</comment>
<dbReference type="EMBL" id="BMMW01000003">
    <property type="protein sequence ID" value="GGK58236.1"/>
    <property type="molecule type" value="Genomic_DNA"/>
</dbReference>
<sequence>MFAVTITWDTVRANNTVYADDAVLALNKPAGIAVTGERHDTDLVQLAEEAGTKLYPVHRIDKVTSGLFLAATDLAAHGQLTRQFAKQTANKAYLAIVSGADDLPDRGELDLPLSVGRKNRVRIAAPREAIIREGDRWFVNDDDLLATKNYPSLTRFRTVGRRGDLAVVALAPVSGRRHQLRVQLAWTGHQILGDPLFDRSETFPRAHLHSWKLRLDADWLTPPALDLSATPDADFWQPFSTDADEIADLLTRAAQDES</sequence>
<name>A0A917VBP3_9NOCA</name>
<dbReference type="Proteomes" id="UP000612956">
    <property type="component" value="Unassembled WGS sequence"/>
</dbReference>
<evidence type="ECO:0000256" key="2">
    <source>
        <dbReference type="ARBA" id="ARBA00010876"/>
    </source>
</evidence>